<dbReference type="AlphaFoldDB" id="A0A2H5F5Y7"/>
<accession>A0A2H5F5Y7</accession>
<reference evidence="1 2" key="1">
    <citation type="journal article" date="2013" name="Antonie Van Leeuwenhoek">
        <title>Paracoccus zhejiangensis sp. nov., isolated from activated sludge in wastewater-treatment system.</title>
        <authorList>
            <person name="Wu Z.G."/>
            <person name="Zhang D.F."/>
            <person name="Liu Y.L."/>
            <person name="Wang F."/>
            <person name="Jiang X."/>
            <person name="Li C."/>
            <person name="Li S.P."/>
            <person name="Hong Q."/>
            <person name="Li W.J."/>
        </authorList>
    </citation>
    <scope>NUCLEOTIDE SEQUENCE [LARGE SCALE GENOMIC DNA]</scope>
    <source>
        <strain evidence="1 2">J6</strain>
        <plasmid evidence="2">Plasmid ppz03</plasmid>
    </source>
</reference>
<dbReference type="InterPro" id="IPR010385">
    <property type="entry name" value="DUF982"/>
</dbReference>
<keyword evidence="2" id="KW-1185">Reference proteome</keyword>
<protein>
    <submittedName>
        <fullName evidence="1">DUF982 domain-containing protein</fullName>
    </submittedName>
</protein>
<sequence length="117" mass="12926">MSGPARTPEPDAHGECARSLLPERVDLIEIHWGEPLSFVMSPEGDVQKFSTIEQARYWLSRKWPVSDDARERALHHLDAAMDCLGSVGTARRAFIAAARSAGFVPEDLIALSRRQAA</sequence>
<evidence type="ECO:0000313" key="1">
    <source>
        <dbReference type="EMBL" id="AUH66960.1"/>
    </source>
</evidence>
<dbReference type="RefSeq" id="WP_101754911.1">
    <property type="nucleotide sequence ID" value="NZ_CP025433.1"/>
</dbReference>
<geneLocation type="plasmid" evidence="2">
    <name>ppz03</name>
</geneLocation>
<dbReference type="KEGG" id="pzh:CX676_21945"/>
<name>A0A2H5F5Y7_9RHOB</name>
<evidence type="ECO:0000313" key="2">
    <source>
        <dbReference type="Proteomes" id="UP000234530"/>
    </source>
</evidence>
<dbReference type="Pfam" id="PF06169">
    <property type="entry name" value="DUF982"/>
    <property type="match status" value="1"/>
</dbReference>
<dbReference type="OrthoDB" id="7864549at2"/>
<dbReference type="Proteomes" id="UP000234530">
    <property type="component" value="Plasmid pPZ03"/>
</dbReference>
<gene>
    <name evidence="1" type="ORF">CX676_21945</name>
</gene>
<organism evidence="1 2">
    <name type="scientific">Paracoccus zhejiangensis</name>
    <dbReference type="NCBI Taxonomy" id="1077935"/>
    <lineage>
        <taxon>Bacteria</taxon>
        <taxon>Pseudomonadati</taxon>
        <taxon>Pseudomonadota</taxon>
        <taxon>Alphaproteobacteria</taxon>
        <taxon>Rhodobacterales</taxon>
        <taxon>Paracoccaceae</taxon>
        <taxon>Paracoccus</taxon>
    </lineage>
</organism>
<keyword evidence="1" id="KW-0614">Plasmid</keyword>
<dbReference type="Gene3D" id="6.10.250.730">
    <property type="match status" value="1"/>
</dbReference>
<dbReference type="EMBL" id="CP025433">
    <property type="protein sequence ID" value="AUH66960.1"/>
    <property type="molecule type" value="Genomic_DNA"/>
</dbReference>
<proteinExistence type="predicted"/>